<name>A0A7J8G5E4_ROUAE</name>
<evidence type="ECO:0000313" key="7">
    <source>
        <dbReference type="Proteomes" id="UP000593571"/>
    </source>
</evidence>
<dbReference type="InterPro" id="IPR001811">
    <property type="entry name" value="Chemokine_IL8-like_dom"/>
</dbReference>
<dbReference type="SMART" id="SM00199">
    <property type="entry name" value="SCY"/>
    <property type="match status" value="1"/>
</dbReference>
<dbReference type="GO" id="GO:0008009">
    <property type="term" value="F:chemokine activity"/>
    <property type="evidence" value="ECO:0007669"/>
    <property type="project" value="InterPro"/>
</dbReference>
<keyword evidence="3" id="KW-1015">Disulfide bond</keyword>
<feature type="domain" description="Chemokine interleukin-8-like" evidence="5">
    <location>
        <begin position="34"/>
        <end position="91"/>
    </location>
</feature>
<evidence type="ECO:0000313" key="6">
    <source>
        <dbReference type="EMBL" id="KAF6455177.1"/>
    </source>
</evidence>
<reference evidence="6 7" key="1">
    <citation type="journal article" date="2020" name="Nature">
        <title>Six reference-quality genomes reveal evolution of bat adaptations.</title>
        <authorList>
            <person name="Jebb D."/>
            <person name="Huang Z."/>
            <person name="Pippel M."/>
            <person name="Hughes G.M."/>
            <person name="Lavrichenko K."/>
            <person name="Devanna P."/>
            <person name="Winkler S."/>
            <person name="Jermiin L.S."/>
            <person name="Skirmuntt E.C."/>
            <person name="Katzourakis A."/>
            <person name="Burkitt-Gray L."/>
            <person name="Ray D.A."/>
            <person name="Sullivan K.A.M."/>
            <person name="Roscito J.G."/>
            <person name="Kirilenko B.M."/>
            <person name="Davalos L.M."/>
            <person name="Corthals A.P."/>
            <person name="Power M.L."/>
            <person name="Jones G."/>
            <person name="Ransome R.D."/>
            <person name="Dechmann D.K.N."/>
            <person name="Locatelli A.G."/>
            <person name="Puechmaille S.J."/>
            <person name="Fedrigo O."/>
            <person name="Jarvis E.D."/>
            <person name="Hiller M."/>
            <person name="Vernes S.C."/>
            <person name="Myers E.W."/>
            <person name="Teeling E.C."/>
        </authorList>
    </citation>
    <scope>NUCLEOTIDE SEQUENCE [LARGE SCALE GENOMIC DNA]</scope>
    <source>
        <strain evidence="6">MRouAeg1</strain>
        <tissue evidence="6">Muscle</tissue>
    </source>
</reference>
<dbReference type="CDD" id="cd00272">
    <property type="entry name" value="Chemokine_CC"/>
    <property type="match status" value="1"/>
</dbReference>
<dbReference type="Pfam" id="PF00048">
    <property type="entry name" value="IL8"/>
    <property type="match status" value="1"/>
</dbReference>
<dbReference type="Proteomes" id="UP000593571">
    <property type="component" value="Unassembled WGS sequence"/>
</dbReference>
<dbReference type="InterPro" id="IPR036048">
    <property type="entry name" value="Interleukin_8-like_sf"/>
</dbReference>
<dbReference type="GO" id="GO:0005615">
    <property type="term" value="C:extracellular space"/>
    <property type="evidence" value="ECO:0007669"/>
    <property type="project" value="UniProtKB-KW"/>
</dbReference>
<dbReference type="SUPFAM" id="SSF54117">
    <property type="entry name" value="Interleukin 8-like chemokines"/>
    <property type="match status" value="1"/>
</dbReference>
<dbReference type="GO" id="GO:0030335">
    <property type="term" value="P:positive regulation of cell migration"/>
    <property type="evidence" value="ECO:0007669"/>
    <property type="project" value="TreeGrafter"/>
</dbReference>
<keyword evidence="2 4" id="KW-0202">Cytokine</keyword>
<dbReference type="EMBL" id="JACASE010000006">
    <property type="protein sequence ID" value="KAF6455177.1"/>
    <property type="molecule type" value="Genomic_DNA"/>
</dbReference>
<evidence type="ECO:0000256" key="3">
    <source>
        <dbReference type="ARBA" id="ARBA00023157"/>
    </source>
</evidence>
<gene>
    <name evidence="6" type="ORF">HJG63_002340</name>
</gene>
<dbReference type="InterPro" id="IPR039809">
    <property type="entry name" value="Chemokine_b/g/d"/>
</dbReference>
<dbReference type="PANTHER" id="PTHR12015">
    <property type="entry name" value="SMALL INDUCIBLE CYTOKINE A"/>
    <property type="match status" value="1"/>
</dbReference>
<feature type="chain" id="PRO_5029932277" description="C-C motif chemokine" evidence="4">
    <location>
        <begin position="19"/>
        <end position="96"/>
    </location>
</feature>
<comment type="caution">
    <text evidence="6">The sequence shown here is derived from an EMBL/GenBank/DDBJ whole genome shotgun (WGS) entry which is preliminary data.</text>
</comment>
<organism evidence="6 7">
    <name type="scientific">Rousettus aegyptiacus</name>
    <name type="common">Egyptian fruit bat</name>
    <name type="synonym">Pteropus aegyptiacus</name>
    <dbReference type="NCBI Taxonomy" id="9407"/>
    <lineage>
        <taxon>Eukaryota</taxon>
        <taxon>Metazoa</taxon>
        <taxon>Chordata</taxon>
        <taxon>Craniata</taxon>
        <taxon>Vertebrata</taxon>
        <taxon>Euteleostomi</taxon>
        <taxon>Mammalia</taxon>
        <taxon>Eutheria</taxon>
        <taxon>Laurasiatheria</taxon>
        <taxon>Chiroptera</taxon>
        <taxon>Yinpterochiroptera</taxon>
        <taxon>Pteropodoidea</taxon>
        <taxon>Pteropodidae</taxon>
        <taxon>Rousettinae</taxon>
        <taxon>Rousettus</taxon>
    </lineage>
</organism>
<dbReference type="AlphaFoldDB" id="A0A7J8G5E4"/>
<protein>
    <recommendedName>
        <fullName evidence="4">C-C motif chemokine</fullName>
    </recommendedName>
</protein>
<dbReference type="GO" id="GO:0070098">
    <property type="term" value="P:chemokine-mediated signaling pathway"/>
    <property type="evidence" value="ECO:0007669"/>
    <property type="project" value="TreeGrafter"/>
</dbReference>
<proteinExistence type="inferred from homology"/>
<dbReference type="FunFam" id="2.40.50.40:FF:000002">
    <property type="entry name" value="C-C motif chemokine"/>
    <property type="match status" value="1"/>
</dbReference>
<dbReference type="Gene3D" id="2.40.50.40">
    <property type="match status" value="1"/>
</dbReference>
<keyword evidence="4" id="KW-0964">Secreted</keyword>
<evidence type="ECO:0000259" key="5">
    <source>
        <dbReference type="SMART" id="SM00199"/>
    </source>
</evidence>
<sequence>MKIATAAFFFLFLASGLGSPTDGYQQLVLRYHHPPDCCFSYAPKIRCRFMENYFETTNGCSQPGVIFVTKRGRLVCANPGDREVQECIMKLEEKGY</sequence>
<dbReference type="GO" id="GO:0006954">
    <property type="term" value="P:inflammatory response"/>
    <property type="evidence" value="ECO:0007669"/>
    <property type="project" value="TreeGrafter"/>
</dbReference>
<evidence type="ECO:0000256" key="2">
    <source>
        <dbReference type="ARBA" id="ARBA00022514"/>
    </source>
</evidence>
<dbReference type="InterPro" id="IPR000827">
    <property type="entry name" value="Chemokine_CC_CS"/>
</dbReference>
<feature type="signal peptide" evidence="4">
    <location>
        <begin position="1"/>
        <end position="18"/>
    </location>
</feature>
<evidence type="ECO:0000256" key="4">
    <source>
        <dbReference type="RuleBase" id="RU361150"/>
    </source>
</evidence>
<accession>A0A7J8G5E4</accession>
<dbReference type="PANTHER" id="PTHR12015:SF77">
    <property type="entry name" value="C-C MOTIF CHEMOKINE 15"/>
    <property type="match status" value="1"/>
</dbReference>
<dbReference type="PROSITE" id="PS00472">
    <property type="entry name" value="SMALL_CYTOKINES_CC"/>
    <property type="match status" value="1"/>
</dbReference>
<evidence type="ECO:0000256" key="1">
    <source>
        <dbReference type="ARBA" id="ARBA00010868"/>
    </source>
</evidence>
<dbReference type="GO" id="GO:0048020">
    <property type="term" value="F:CCR chemokine receptor binding"/>
    <property type="evidence" value="ECO:0007669"/>
    <property type="project" value="TreeGrafter"/>
</dbReference>
<comment type="subcellular location">
    <subcellularLocation>
        <location evidence="4">Secreted</location>
    </subcellularLocation>
</comment>
<keyword evidence="4" id="KW-0145">Chemotaxis</keyword>
<comment type="similarity">
    <text evidence="1 4">Belongs to the intercrine beta (chemokine CC) family.</text>
</comment>
<keyword evidence="7" id="KW-1185">Reference proteome</keyword>
<keyword evidence="4" id="KW-0732">Signal</keyword>
<dbReference type="GO" id="GO:0061844">
    <property type="term" value="P:antimicrobial humoral immune response mediated by antimicrobial peptide"/>
    <property type="evidence" value="ECO:0007669"/>
    <property type="project" value="TreeGrafter"/>
</dbReference>